<dbReference type="Pfam" id="PF01930">
    <property type="entry name" value="Cas_Cas4"/>
    <property type="match status" value="1"/>
</dbReference>
<dbReference type="EC" id="3.1.12.1" evidence="3 13"/>
<keyword evidence="6 13" id="KW-0479">Metal-binding</keyword>
<evidence type="ECO:0000256" key="11">
    <source>
        <dbReference type="ARBA" id="ARBA00023118"/>
    </source>
</evidence>
<comment type="function">
    <text evidence="13">CRISPR (clustered regularly interspaced short palindromic repeat) is an adaptive immune system that provides protection against mobile genetic elements (viruses, transposable elements and conjugative plasmids). CRISPR clusters contain sequences complementary to antecedent mobile elements and target invading nucleic acids. CRISPR clusters are transcribed and processed into CRISPR RNA (crRNA).</text>
</comment>
<dbReference type="NCBIfam" id="TIGR00372">
    <property type="entry name" value="cas4"/>
    <property type="match status" value="1"/>
</dbReference>
<proteinExistence type="inferred from homology"/>
<evidence type="ECO:0000256" key="13">
    <source>
        <dbReference type="RuleBase" id="RU365022"/>
    </source>
</evidence>
<dbReference type="Proteomes" id="UP000266633">
    <property type="component" value="Unassembled WGS sequence"/>
</dbReference>
<keyword evidence="12 13" id="KW-0464">Manganese</keyword>
<evidence type="ECO:0000313" key="17">
    <source>
        <dbReference type="Proteomes" id="UP000245055"/>
    </source>
</evidence>
<comment type="similarity">
    <text evidence="2 13">Belongs to the CRISPR-associated exonuclease Cas4 family.</text>
</comment>
<dbReference type="InterPro" id="IPR013343">
    <property type="entry name" value="CRISPR-assoc_prot_Cas4"/>
</dbReference>
<keyword evidence="8 13" id="KW-0269">Exonuclease</keyword>
<dbReference type="GO" id="GO:0004527">
    <property type="term" value="F:exonuclease activity"/>
    <property type="evidence" value="ECO:0007669"/>
    <property type="project" value="UniProtKB-KW"/>
</dbReference>
<evidence type="ECO:0000313" key="16">
    <source>
        <dbReference type="EMBL" id="RJL74969.1"/>
    </source>
</evidence>
<comment type="caution">
    <text evidence="15">The sequence shown here is derived from an EMBL/GenBank/DDBJ whole genome shotgun (WGS) entry which is preliminary data.</text>
</comment>
<gene>
    <name evidence="15" type="primary">cas4</name>
    <name evidence="16" type="ORF">D5077_07325</name>
    <name evidence="15" type="ORF">DF213_08540</name>
</gene>
<dbReference type="InterPro" id="IPR011604">
    <property type="entry name" value="PDDEXK-like_dom_sf"/>
</dbReference>
<comment type="cofactor">
    <cofactor evidence="1">
        <name>[4Fe-4S] cluster</name>
        <dbReference type="ChEBI" id="CHEBI:49883"/>
    </cofactor>
</comment>
<dbReference type="GO" id="GO:0046872">
    <property type="term" value="F:metal ion binding"/>
    <property type="evidence" value="ECO:0007669"/>
    <property type="project" value="UniProtKB-KW"/>
</dbReference>
<evidence type="ECO:0000256" key="6">
    <source>
        <dbReference type="ARBA" id="ARBA00022723"/>
    </source>
</evidence>
<dbReference type="PANTHER" id="PTHR36531:SF6">
    <property type="entry name" value="DNA REPLICATION ATP-DEPENDENT HELICASE_NUCLEASE DNA2"/>
    <property type="match status" value="1"/>
</dbReference>
<keyword evidence="10 13" id="KW-0411">Iron-sulfur</keyword>
<evidence type="ECO:0000313" key="15">
    <source>
        <dbReference type="EMBL" id="PWD74137.1"/>
    </source>
</evidence>
<dbReference type="PANTHER" id="PTHR36531">
    <property type="entry name" value="CRISPR-ASSOCIATED EXONUCLEASE CAS4"/>
    <property type="match status" value="1"/>
</dbReference>
<evidence type="ECO:0000256" key="2">
    <source>
        <dbReference type="ARBA" id="ARBA00009189"/>
    </source>
</evidence>
<dbReference type="AlphaFoldDB" id="A0AAP6S204"/>
<dbReference type="RefSeq" id="WP_024108603.1">
    <property type="nucleotide sequence ID" value="NZ_CP031560.1"/>
</dbReference>
<evidence type="ECO:0000256" key="1">
    <source>
        <dbReference type="ARBA" id="ARBA00001966"/>
    </source>
</evidence>
<name>A0AAP6S204_9GAMM</name>
<keyword evidence="18" id="KW-1185">Reference proteome</keyword>
<comment type="cofactor">
    <cofactor evidence="13">
        <name>iron-sulfur cluster</name>
        <dbReference type="ChEBI" id="CHEBI:30408"/>
    </cofactor>
</comment>
<keyword evidence="5 13" id="KW-0540">Nuclease</keyword>
<keyword evidence="11 13" id="KW-0051">Antiviral defense</keyword>
<dbReference type="Proteomes" id="UP000245055">
    <property type="component" value="Unassembled WGS sequence"/>
</dbReference>
<keyword evidence="7 13" id="KW-0378">Hydrolase</keyword>
<dbReference type="InterPro" id="IPR051827">
    <property type="entry name" value="Cas4_exonuclease"/>
</dbReference>
<dbReference type="GO" id="GO:0051536">
    <property type="term" value="F:iron-sulfur cluster binding"/>
    <property type="evidence" value="ECO:0007669"/>
    <property type="project" value="UniProtKB-KW"/>
</dbReference>
<dbReference type="Gene3D" id="3.90.320.10">
    <property type="match status" value="1"/>
</dbReference>
<keyword evidence="9 13" id="KW-0408">Iron</keyword>
<evidence type="ECO:0000256" key="8">
    <source>
        <dbReference type="ARBA" id="ARBA00022839"/>
    </source>
</evidence>
<evidence type="ECO:0000259" key="14">
    <source>
        <dbReference type="Pfam" id="PF01930"/>
    </source>
</evidence>
<accession>A0AAP6S204</accession>
<sequence>MDDARLVPISALQHYAFCPRQCALIHTEQVWADNWLTAQGTMLHQRVDHGLPETRRGIRYERGVIVQAPQLGLSGKLDLLEQVLATGALTPVEYKRGKPKIHQADKVQLCAQALALEEMSGRSIPVGALWYWETRRRLDVELDDALRTHTRQLIAAVSHLLQQGDTPHATPGKHCLACSLNELCQPSLQHTDRSGDYIRRLYLMEERDEETPE</sequence>
<evidence type="ECO:0000256" key="5">
    <source>
        <dbReference type="ARBA" id="ARBA00022722"/>
    </source>
</evidence>
<dbReference type="GO" id="GO:0051607">
    <property type="term" value="P:defense response to virus"/>
    <property type="evidence" value="ECO:0007669"/>
    <property type="project" value="UniProtKB-KW"/>
</dbReference>
<dbReference type="InterPro" id="IPR022765">
    <property type="entry name" value="Dna2/Cas4_DUF83"/>
</dbReference>
<evidence type="ECO:0000256" key="7">
    <source>
        <dbReference type="ARBA" id="ARBA00022801"/>
    </source>
</evidence>
<dbReference type="GeneID" id="49321479"/>
<dbReference type="EMBL" id="QZDO01000021">
    <property type="protein sequence ID" value="RJL74969.1"/>
    <property type="molecule type" value="Genomic_DNA"/>
</dbReference>
<reference evidence="16 18" key="2">
    <citation type="submission" date="2018-09" db="EMBL/GenBank/DDBJ databases">
        <title>Phylogenetic diversity of Pectobacterium and Dickeya strains causing blackleg disease of potato in Morocco.</title>
        <authorList>
            <person name="Oulghazi S."/>
            <person name="Moumni M."/>
            <person name="Faure D."/>
        </authorList>
    </citation>
    <scope>NUCLEOTIDE SEQUENCE [LARGE SCALE GENOMIC DNA]</scope>
    <source>
        <strain evidence="16 18">S4.16.03.LID</strain>
    </source>
</reference>
<dbReference type="CDD" id="cd09637">
    <property type="entry name" value="Cas4_I-A_I-B_I-C_I-D_II-B"/>
    <property type="match status" value="1"/>
</dbReference>
<evidence type="ECO:0000256" key="12">
    <source>
        <dbReference type="ARBA" id="ARBA00023211"/>
    </source>
</evidence>
<comment type="cofactor">
    <cofactor evidence="13">
        <name>Mg(2+)</name>
        <dbReference type="ChEBI" id="CHEBI:18420"/>
    </cofactor>
    <cofactor evidence="13">
        <name>Mn(2+)</name>
        <dbReference type="ChEBI" id="CHEBI:29035"/>
    </cofactor>
    <text evidence="13">Mg(2+) or Mn(2+) required for ssDNA cleavage activity.</text>
</comment>
<evidence type="ECO:0000313" key="18">
    <source>
        <dbReference type="Proteomes" id="UP000266633"/>
    </source>
</evidence>
<evidence type="ECO:0000256" key="9">
    <source>
        <dbReference type="ARBA" id="ARBA00023004"/>
    </source>
</evidence>
<organism evidence="15 17">
    <name type="scientific">Dickeya dianthicola</name>
    <dbReference type="NCBI Taxonomy" id="204039"/>
    <lineage>
        <taxon>Bacteria</taxon>
        <taxon>Pseudomonadati</taxon>
        <taxon>Pseudomonadota</taxon>
        <taxon>Gammaproteobacteria</taxon>
        <taxon>Enterobacterales</taxon>
        <taxon>Pectobacteriaceae</taxon>
        <taxon>Dickeya</taxon>
    </lineage>
</organism>
<dbReference type="EMBL" id="QESZ01000011">
    <property type="protein sequence ID" value="PWD74137.1"/>
    <property type="molecule type" value="Genomic_DNA"/>
</dbReference>
<evidence type="ECO:0000256" key="10">
    <source>
        <dbReference type="ARBA" id="ARBA00023014"/>
    </source>
</evidence>
<reference evidence="15 17" key="1">
    <citation type="submission" date="2018-05" db="EMBL/GenBank/DDBJ databases">
        <title>Genomic diversity of pathogens causing Blackleg of Potato in Pakistan.</title>
        <authorList>
            <person name="Sarfraz S."/>
            <person name="Riaz K."/>
            <person name="Oulghazi S."/>
            <person name="Cigna J."/>
            <person name="Sahi S.T."/>
            <person name="Khan S.H."/>
            <person name="Hameed A."/>
            <person name="Faure D."/>
        </authorList>
    </citation>
    <scope>NUCLEOTIDE SEQUENCE [LARGE SCALE GENOMIC DNA]</scope>
    <source>
        <strain evidence="15 17">SS70</strain>
    </source>
</reference>
<evidence type="ECO:0000256" key="3">
    <source>
        <dbReference type="ARBA" id="ARBA00012768"/>
    </source>
</evidence>
<evidence type="ECO:0000256" key="4">
    <source>
        <dbReference type="ARBA" id="ARBA00020049"/>
    </source>
</evidence>
<protein>
    <recommendedName>
        <fullName evidence="4 13">CRISPR-associated exonuclease Cas4</fullName>
        <ecNumber evidence="3 13">3.1.12.1</ecNumber>
    </recommendedName>
</protein>
<feature type="domain" description="DUF83" evidence="14">
    <location>
        <begin position="10"/>
        <end position="185"/>
    </location>
</feature>